<dbReference type="InterPro" id="IPR002172">
    <property type="entry name" value="LDrepeatLR_classA_rpt"/>
</dbReference>
<organism evidence="6 7">
    <name type="scientific">Mytilus coruscus</name>
    <name type="common">Sea mussel</name>
    <dbReference type="NCBI Taxonomy" id="42192"/>
    <lineage>
        <taxon>Eukaryota</taxon>
        <taxon>Metazoa</taxon>
        <taxon>Spiralia</taxon>
        <taxon>Lophotrochozoa</taxon>
        <taxon>Mollusca</taxon>
        <taxon>Bivalvia</taxon>
        <taxon>Autobranchia</taxon>
        <taxon>Pteriomorphia</taxon>
        <taxon>Mytilida</taxon>
        <taxon>Mytiloidea</taxon>
        <taxon>Mytilidae</taxon>
        <taxon>Mytilinae</taxon>
        <taxon>Mytilus</taxon>
    </lineage>
</organism>
<evidence type="ECO:0000313" key="6">
    <source>
        <dbReference type="EMBL" id="CAC5380543.1"/>
    </source>
</evidence>
<dbReference type="PROSITE" id="PS50228">
    <property type="entry name" value="SUEL_LECTIN"/>
    <property type="match status" value="3"/>
</dbReference>
<sequence>MDYRFEIVCIFLLQTMIMTSQDVAKVICENEKSTIDCKGREIVVVNAFFGRRDSTTCLKAGWKNENCESGAKSAVTQKCFRKQSCDLEAKSSTFGNECINTANYLNVTYRCKDYPTNLVLCQNYEAKLICPQHLAIYITKGFFGRSNKVTCFVGNVGNTKCSASGVEEKLRTLCNGKRECSLSAENNKFGNPCPGFTKYLELQYKCVSIKLASSPAILNKDKPRWKALTLCQGEDHKLRCYKRYGRVIEVVKVMHGKTNLGTCAKGSKATCESVLSKLRRQCDDTHMCSIQPSSFGLVDLCHDKSRYLKITYKCKIGCSRSQFECRSDRTCISESSKCNGKKECSDGSDEDNCFLTTTTPPKPPPPPSQPQSNMPTDNDENVIDIHICIDDDPTLKCDKEKHTVIDVIQATYGRNSVRTCPMGNIGTTSCGPVNILADVKTECNGKQSCSIYAPAKDPCKGTTKYFRIQYKCIKRS</sequence>
<dbReference type="EMBL" id="CACVKT020002890">
    <property type="protein sequence ID" value="CAC5380543.1"/>
    <property type="molecule type" value="Genomic_DNA"/>
</dbReference>
<evidence type="ECO:0000259" key="5">
    <source>
        <dbReference type="PROSITE" id="PS50228"/>
    </source>
</evidence>
<name>A0A6J8BAC6_MYTCO</name>
<dbReference type="PANTHER" id="PTHR46780">
    <property type="entry name" value="PROTEIN EVA-1"/>
    <property type="match status" value="1"/>
</dbReference>
<dbReference type="OrthoDB" id="6059378at2759"/>
<dbReference type="Gene3D" id="4.10.400.10">
    <property type="entry name" value="Low-density Lipoprotein Receptor"/>
    <property type="match status" value="1"/>
</dbReference>
<protein>
    <recommendedName>
        <fullName evidence="5">SUEL-type lectin domain-containing protein</fullName>
    </recommendedName>
</protein>
<dbReference type="SMART" id="SM00192">
    <property type="entry name" value="LDLa"/>
    <property type="match status" value="1"/>
</dbReference>
<dbReference type="InterPro" id="IPR036055">
    <property type="entry name" value="LDL_receptor-like_sf"/>
</dbReference>
<evidence type="ECO:0000256" key="1">
    <source>
        <dbReference type="ARBA" id="ARBA00023157"/>
    </source>
</evidence>
<keyword evidence="7" id="KW-1185">Reference proteome</keyword>
<keyword evidence="1 2" id="KW-1015">Disulfide bond</keyword>
<accession>A0A6J8BAC6</accession>
<evidence type="ECO:0000256" key="4">
    <source>
        <dbReference type="SAM" id="SignalP"/>
    </source>
</evidence>
<dbReference type="PROSITE" id="PS50068">
    <property type="entry name" value="LDLRA_2"/>
    <property type="match status" value="1"/>
</dbReference>
<dbReference type="InterPro" id="IPR000922">
    <property type="entry name" value="Lectin_gal-bd_dom"/>
</dbReference>
<reference evidence="6 7" key="1">
    <citation type="submission" date="2020-06" db="EMBL/GenBank/DDBJ databases">
        <authorList>
            <person name="Li R."/>
            <person name="Bekaert M."/>
        </authorList>
    </citation>
    <scope>NUCLEOTIDE SEQUENCE [LARGE SCALE GENOMIC DNA]</scope>
    <source>
        <strain evidence="7">wild</strain>
    </source>
</reference>
<dbReference type="InterPro" id="IPR023415">
    <property type="entry name" value="LDLR_class-A_CS"/>
</dbReference>
<evidence type="ECO:0000256" key="3">
    <source>
        <dbReference type="SAM" id="MobiDB-lite"/>
    </source>
</evidence>
<feature type="domain" description="SUEL-type lectin" evidence="5">
    <location>
        <begin position="120"/>
        <end position="207"/>
    </location>
</feature>
<dbReference type="CDD" id="cd22823">
    <property type="entry name" value="Gal_Rha_Lectin"/>
    <property type="match status" value="1"/>
</dbReference>
<dbReference type="Pfam" id="PF02140">
    <property type="entry name" value="SUEL_Lectin"/>
    <property type="match status" value="4"/>
</dbReference>
<dbReference type="PROSITE" id="PS01209">
    <property type="entry name" value="LDLRA_1"/>
    <property type="match status" value="1"/>
</dbReference>
<evidence type="ECO:0000313" key="7">
    <source>
        <dbReference type="Proteomes" id="UP000507470"/>
    </source>
</evidence>
<dbReference type="GO" id="GO:0030246">
    <property type="term" value="F:carbohydrate binding"/>
    <property type="evidence" value="ECO:0007669"/>
    <property type="project" value="InterPro"/>
</dbReference>
<feature type="domain" description="SUEL-type lectin" evidence="5">
    <location>
        <begin position="27"/>
        <end position="112"/>
    </location>
</feature>
<dbReference type="CDD" id="cd00112">
    <property type="entry name" value="LDLa"/>
    <property type="match status" value="1"/>
</dbReference>
<feature type="chain" id="PRO_5027117716" description="SUEL-type lectin domain-containing protein" evidence="4">
    <location>
        <begin position="21"/>
        <end position="476"/>
    </location>
</feature>
<feature type="region of interest" description="Disordered" evidence="3">
    <location>
        <begin position="355"/>
        <end position="377"/>
    </location>
</feature>
<dbReference type="Pfam" id="PF00057">
    <property type="entry name" value="Ldl_recept_a"/>
    <property type="match status" value="1"/>
</dbReference>
<feature type="domain" description="SUEL-type lectin" evidence="5">
    <location>
        <begin position="387"/>
        <end position="473"/>
    </location>
</feature>
<dbReference type="InterPro" id="IPR043159">
    <property type="entry name" value="Lectin_gal-bd_sf"/>
</dbReference>
<feature type="compositionally biased region" description="Pro residues" evidence="3">
    <location>
        <begin position="360"/>
        <end position="369"/>
    </location>
</feature>
<dbReference type="Proteomes" id="UP000507470">
    <property type="component" value="Unassembled WGS sequence"/>
</dbReference>
<feature type="disulfide bond" evidence="2">
    <location>
        <begin position="338"/>
        <end position="353"/>
    </location>
</feature>
<feature type="signal peptide" evidence="4">
    <location>
        <begin position="1"/>
        <end position="20"/>
    </location>
</feature>
<keyword evidence="4" id="KW-0732">Signal</keyword>
<dbReference type="SUPFAM" id="SSF57424">
    <property type="entry name" value="LDL receptor-like module"/>
    <property type="match status" value="1"/>
</dbReference>
<dbReference type="Gene3D" id="2.60.120.740">
    <property type="match status" value="4"/>
</dbReference>
<dbReference type="AlphaFoldDB" id="A0A6J8BAC6"/>
<gene>
    <name evidence="6" type="ORF">MCOR_16477</name>
</gene>
<evidence type="ECO:0000256" key="2">
    <source>
        <dbReference type="PROSITE-ProRule" id="PRU00124"/>
    </source>
</evidence>
<proteinExistence type="predicted"/>
<comment type="caution">
    <text evidence="2">Lacks conserved residue(s) required for the propagation of feature annotation.</text>
</comment>